<evidence type="ECO:0008006" key="3">
    <source>
        <dbReference type="Google" id="ProtNLM"/>
    </source>
</evidence>
<dbReference type="EMBL" id="WJKJ01000047">
    <property type="protein sequence ID" value="MBD3363888.1"/>
    <property type="molecule type" value="Genomic_DNA"/>
</dbReference>
<organism evidence="1 2">
    <name type="scientific">candidate division WOR-3 bacterium</name>
    <dbReference type="NCBI Taxonomy" id="2052148"/>
    <lineage>
        <taxon>Bacteria</taxon>
        <taxon>Bacteria division WOR-3</taxon>
    </lineage>
</organism>
<evidence type="ECO:0000313" key="1">
    <source>
        <dbReference type="EMBL" id="MBD3363888.1"/>
    </source>
</evidence>
<reference evidence="1" key="1">
    <citation type="submission" date="2019-11" db="EMBL/GenBank/DDBJ databases">
        <title>Microbial mats filling the niche in hypersaline microbial mats.</title>
        <authorList>
            <person name="Wong H.L."/>
            <person name="Macleod F.I."/>
            <person name="White R.A. III"/>
            <person name="Burns B.P."/>
        </authorList>
    </citation>
    <scope>NUCLEOTIDE SEQUENCE</scope>
    <source>
        <strain evidence="1">Bin_327</strain>
    </source>
</reference>
<evidence type="ECO:0000313" key="2">
    <source>
        <dbReference type="Proteomes" id="UP000630660"/>
    </source>
</evidence>
<dbReference type="Gene3D" id="3.10.180.10">
    <property type="entry name" value="2,3-Dihydroxybiphenyl 1,2-Dioxygenase, domain 1"/>
    <property type="match status" value="2"/>
</dbReference>
<sequence length="242" mass="26790">MKLGKSATFTLAVKELEEEIGFYEKLGYALLGRTETTAALTDGQIRLSLQQGEFTTPMITYFADDITPIVEGVERAGVELVHKNELEGKIHEAGFADPNCQPVLLVTLETDELTAPEGKARCGIFGEYSIPTENLTESIEFWSRLGFERVGGDDEKPYPWAILADGMLILGLHQTPDFKIPFLTYFAKDMAERISSLKEAGIEFAEEKTNDKDEIVYALAVSPSGQRISLFYAEGFEDGTNV</sequence>
<proteinExistence type="predicted"/>
<comment type="caution">
    <text evidence="1">The sequence shown here is derived from an EMBL/GenBank/DDBJ whole genome shotgun (WGS) entry which is preliminary data.</text>
</comment>
<protein>
    <recommendedName>
        <fullName evidence="3">VOC family protein</fullName>
    </recommendedName>
</protein>
<dbReference type="AlphaFoldDB" id="A0A9D5K7R8"/>
<accession>A0A9D5K7R8</accession>
<dbReference type="SUPFAM" id="SSF54593">
    <property type="entry name" value="Glyoxalase/Bleomycin resistance protein/Dihydroxybiphenyl dioxygenase"/>
    <property type="match status" value="2"/>
</dbReference>
<gene>
    <name evidence="1" type="ORF">GF359_01600</name>
</gene>
<name>A0A9D5K7R8_UNCW3</name>
<dbReference type="Proteomes" id="UP000630660">
    <property type="component" value="Unassembled WGS sequence"/>
</dbReference>
<dbReference type="InterPro" id="IPR029068">
    <property type="entry name" value="Glyas_Bleomycin-R_OHBP_Dase"/>
</dbReference>